<dbReference type="Proteomes" id="UP000288716">
    <property type="component" value="Unassembled WGS sequence"/>
</dbReference>
<dbReference type="EMBL" id="NCKV01010726">
    <property type="protein sequence ID" value="RWS21813.1"/>
    <property type="molecule type" value="Genomic_DNA"/>
</dbReference>
<reference evidence="1 2" key="1">
    <citation type="journal article" date="2018" name="Gigascience">
        <title>Genomes of trombidid mites reveal novel predicted allergens and laterally-transferred genes associated with secondary metabolism.</title>
        <authorList>
            <person name="Dong X."/>
            <person name="Chaisiri K."/>
            <person name="Xia D."/>
            <person name="Armstrong S.D."/>
            <person name="Fang Y."/>
            <person name="Donnelly M.J."/>
            <person name="Kadowaki T."/>
            <person name="McGarry J.W."/>
            <person name="Darby A.C."/>
            <person name="Makepeace B.L."/>
        </authorList>
    </citation>
    <scope>NUCLEOTIDE SEQUENCE [LARGE SCALE GENOMIC DNA]</scope>
    <source>
        <strain evidence="1">UoL-UT</strain>
    </source>
</reference>
<proteinExistence type="predicted"/>
<accession>A0A443S2V7</accession>
<evidence type="ECO:0000313" key="1">
    <source>
        <dbReference type="EMBL" id="RWS21813.1"/>
    </source>
</evidence>
<name>A0A443S2V7_9ACAR</name>
<protein>
    <submittedName>
        <fullName evidence="1">Uncharacterized protein</fullName>
    </submittedName>
</protein>
<organism evidence="1 2">
    <name type="scientific">Leptotrombidium deliense</name>
    <dbReference type="NCBI Taxonomy" id="299467"/>
    <lineage>
        <taxon>Eukaryota</taxon>
        <taxon>Metazoa</taxon>
        <taxon>Ecdysozoa</taxon>
        <taxon>Arthropoda</taxon>
        <taxon>Chelicerata</taxon>
        <taxon>Arachnida</taxon>
        <taxon>Acari</taxon>
        <taxon>Acariformes</taxon>
        <taxon>Trombidiformes</taxon>
        <taxon>Prostigmata</taxon>
        <taxon>Anystina</taxon>
        <taxon>Parasitengona</taxon>
        <taxon>Trombiculoidea</taxon>
        <taxon>Trombiculidae</taxon>
        <taxon>Leptotrombidium</taxon>
    </lineage>
</organism>
<keyword evidence="2" id="KW-1185">Reference proteome</keyword>
<sequence>MKQKPVTPEGKEVVK</sequence>
<dbReference type="VEuPathDB" id="VectorBase:LDEU010226"/>
<comment type="caution">
    <text evidence="1">The sequence shown here is derived from an EMBL/GenBank/DDBJ whole genome shotgun (WGS) entry which is preliminary data.</text>
</comment>
<gene>
    <name evidence="1" type="ORF">B4U80_04120</name>
</gene>
<evidence type="ECO:0000313" key="2">
    <source>
        <dbReference type="Proteomes" id="UP000288716"/>
    </source>
</evidence>